<evidence type="ECO:0000256" key="1">
    <source>
        <dbReference type="SAM" id="MobiDB-lite"/>
    </source>
</evidence>
<dbReference type="EMBL" id="CP011144">
    <property type="protein sequence ID" value="AKC87637.1"/>
    <property type="molecule type" value="Genomic_DNA"/>
</dbReference>
<sequence length="160" mass="16492">MPPSRSGEPPRLHGATLTNLPHLAEQARPRRHGVAALASLLVLLLCGWSLLAAPTPGLRTSSTHSRAAGVAAVEAPGDGIPPENLHHYVERKKPRQYVLAPASRGDDPAIQVALPLPGAGDPSAPPPASFPGQAPMPHGVPAFANAPQLRLHPGQAPPTA</sequence>
<evidence type="ECO:0000313" key="3">
    <source>
        <dbReference type="Proteomes" id="UP000033067"/>
    </source>
</evidence>
<name>A0A0E3Z2S4_9GAMM</name>
<dbReference type="PATRIC" id="fig|314722.6.peg.2953"/>
<gene>
    <name evidence="2" type="ORF">WQ53_13605</name>
</gene>
<organism evidence="2 3">
    <name type="scientific">Pseudoxanthomonas suwonensis</name>
    <dbReference type="NCBI Taxonomy" id="314722"/>
    <lineage>
        <taxon>Bacteria</taxon>
        <taxon>Pseudomonadati</taxon>
        <taxon>Pseudomonadota</taxon>
        <taxon>Gammaproteobacteria</taxon>
        <taxon>Lysobacterales</taxon>
        <taxon>Lysobacteraceae</taxon>
        <taxon>Pseudoxanthomonas</taxon>
    </lineage>
</organism>
<accession>A0A0E3Z2S4</accession>
<feature type="region of interest" description="Disordered" evidence="1">
    <location>
        <begin position="115"/>
        <end position="160"/>
    </location>
</feature>
<reference evidence="2 3" key="1">
    <citation type="journal article" date="2015" name="Genome Announc.">
        <title>Complete Genome Sequence of Pseudoxanthomonas suwonensis Strain J1, a Cellulose-Degrading Bacterium Isolated from Leaf- and Wood-Enriched Soil.</title>
        <authorList>
            <person name="Hou L."/>
            <person name="Jiang J."/>
            <person name="Xu Z."/>
            <person name="Zhou Y."/>
            <person name="Leung F.C."/>
        </authorList>
    </citation>
    <scope>NUCLEOTIDE SEQUENCE [LARGE SCALE GENOMIC DNA]</scope>
    <source>
        <strain evidence="2 3">J1</strain>
    </source>
</reference>
<dbReference type="Proteomes" id="UP000033067">
    <property type="component" value="Chromosome"/>
</dbReference>
<keyword evidence="3" id="KW-1185">Reference proteome</keyword>
<evidence type="ECO:0000313" key="2">
    <source>
        <dbReference type="EMBL" id="AKC87637.1"/>
    </source>
</evidence>
<dbReference type="AlphaFoldDB" id="A0A0E3Z2S4"/>
<dbReference type="KEGG" id="psuw:WQ53_13605"/>
<protein>
    <submittedName>
        <fullName evidence="2">Uncharacterized protein</fullName>
    </submittedName>
</protein>
<proteinExistence type="predicted"/>